<dbReference type="KEGG" id="fmr:Fuma_03918"/>
<gene>
    <name evidence="1" type="ORF">Fuma_03918</name>
</gene>
<evidence type="ECO:0000313" key="2">
    <source>
        <dbReference type="Proteomes" id="UP000187735"/>
    </source>
</evidence>
<organism evidence="1 2">
    <name type="scientific">Fuerstiella marisgermanici</name>
    <dbReference type="NCBI Taxonomy" id="1891926"/>
    <lineage>
        <taxon>Bacteria</taxon>
        <taxon>Pseudomonadati</taxon>
        <taxon>Planctomycetota</taxon>
        <taxon>Planctomycetia</taxon>
        <taxon>Planctomycetales</taxon>
        <taxon>Planctomycetaceae</taxon>
        <taxon>Fuerstiella</taxon>
    </lineage>
</organism>
<accession>A0A1P8WJQ2</accession>
<proteinExistence type="predicted"/>
<sequence length="194" mass="21055">MNRLVALIGITVVVGGVAVLSNAEEDPRESEIAKFESVQQNDDYRVSLLGVTKGIAFLDSQELISGGGHPPGDNAVPWMRVATVIEKLTDKDEPLGFKAETADGTELPGTISIETNGHIITTRARGVAEMDLDYQCLRAAVFPTEPSKGSSPKSKVYLFTLSGKFRESDTVTFRFSFGHEGERRELVFKGVPLP</sequence>
<reference evidence="1 2" key="1">
    <citation type="journal article" date="2016" name="Front. Microbiol.">
        <title>Fuerstia marisgermanicae gen. nov., sp. nov., an Unusual Member of the Phylum Planctomycetes from the German Wadden Sea.</title>
        <authorList>
            <person name="Kohn T."/>
            <person name="Heuer A."/>
            <person name="Jogler M."/>
            <person name="Vollmers J."/>
            <person name="Boedeker C."/>
            <person name="Bunk B."/>
            <person name="Rast P."/>
            <person name="Borchert D."/>
            <person name="Glockner I."/>
            <person name="Freese H.M."/>
            <person name="Klenk H.P."/>
            <person name="Overmann J."/>
            <person name="Kaster A.K."/>
            <person name="Rohde M."/>
            <person name="Wiegand S."/>
            <person name="Jogler C."/>
        </authorList>
    </citation>
    <scope>NUCLEOTIDE SEQUENCE [LARGE SCALE GENOMIC DNA]</scope>
    <source>
        <strain evidence="1 2">NH11</strain>
    </source>
</reference>
<dbReference type="Proteomes" id="UP000187735">
    <property type="component" value="Chromosome"/>
</dbReference>
<dbReference type="AlphaFoldDB" id="A0A1P8WJQ2"/>
<name>A0A1P8WJQ2_9PLAN</name>
<protein>
    <submittedName>
        <fullName evidence="1">Uncharacterized protein</fullName>
    </submittedName>
</protein>
<keyword evidence="2" id="KW-1185">Reference proteome</keyword>
<evidence type="ECO:0000313" key="1">
    <source>
        <dbReference type="EMBL" id="APZ94292.1"/>
    </source>
</evidence>
<dbReference type="EMBL" id="CP017641">
    <property type="protein sequence ID" value="APZ94292.1"/>
    <property type="molecule type" value="Genomic_DNA"/>
</dbReference>
<dbReference type="RefSeq" id="WP_077025620.1">
    <property type="nucleotide sequence ID" value="NZ_CP017641.1"/>
</dbReference>
<dbReference type="OrthoDB" id="274814at2"/>